<evidence type="ECO:0000256" key="8">
    <source>
        <dbReference type="SAM" id="SignalP"/>
    </source>
</evidence>
<dbReference type="InterPro" id="IPR046357">
    <property type="entry name" value="PPIase_dom_sf"/>
</dbReference>
<reference evidence="10" key="1">
    <citation type="submission" date="2021-01" db="EMBL/GenBank/DDBJ databases">
        <title>Description of Breznakiella homolactica.</title>
        <authorList>
            <person name="Song Y."/>
            <person name="Brune A."/>
        </authorList>
    </citation>
    <scope>NUCLEOTIDE SEQUENCE</scope>
    <source>
        <strain evidence="10">RmG30</strain>
    </source>
</reference>
<dbReference type="GO" id="GO:0003755">
    <property type="term" value="F:peptidyl-prolyl cis-trans isomerase activity"/>
    <property type="evidence" value="ECO:0007669"/>
    <property type="project" value="UniProtKB-UniRule"/>
</dbReference>
<protein>
    <recommendedName>
        <fullName evidence="6">Peptidyl-prolyl cis-trans isomerase</fullName>
        <ecNumber evidence="6">5.2.1.8</ecNumber>
    </recommendedName>
</protein>
<evidence type="ECO:0000256" key="4">
    <source>
        <dbReference type="ARBA" id="ARBA00023235"/>
    </source>
</evidence>
<dbReference type="EC" id="5.2.1.8" evidence="6"/>
<dbReference type="Pfam" id="PF00254">
    <property type="entry name" value="FKBP_C"/>
    <property type="match status" value="1"/>
</dbReference>
<dbReference type="PANTHER" id="PTHR43811:SF57">
    <property type="entry name" value="FKBP-TYPE PEPTIDYL-PROLYL CIS-TRANS ISOMERASE FKPA-RELATED"/>
    <property type="match status" value="1"/>
</dbReference>
<dbReference type="FunFam" id="3.10.50.40:FF:000006">
    <property type="entry name" value="Peptidyl-prolyl cis-trans isomerase"/>
    <property type="match status" value="1"/>
</dbReference>
<dbReference type="Gene3D" id="3.10.50.40">
    <property type="match status" value="1"/>
</dbReference>
<dbReference type="Pfam" id="PF01346">
    <property type="entry name" value="FKBP_N"/>
    <property type="match status" value="1"/>
</dbReference>
<keyword evidence="4 5" id="KW-0413">Isomerase</keyword>
<feature type="region of interest" description="Disordered" evidence="7">
    <location>
        <begin position="25"/>
        <end position="44"/>
    </location>
</feature>
<dbReference type="SUPFAM" id="SSF54534">
    <property type="entry name" value="FKBP-like"/>
    <property type="match status" value="1"/>
</dbReference>
<dbReference type="Gene3D" id="1.10.287.460">
    <property type="entry name" value="Peptidyl-prolyl cis-trans isomerase, FKBP-type, N-terminal domain"/>
    <property type="match status" value="1"/>
</dbReference>
<evidence type="ECO:0000256" key="7">
    <source>
        <dbReference type="SAM" id="MobiDB-lite"/>
    </source>
</evidence>
<evidence type="ECO:0000256" key="5">
    <source>
        <dbReference type="PROSITE-ProRule" id="PRU00277"/>
    </source>
</evidence>
<evidence type="ECO:0000256" key="3">
    <source>
        <dbReference type="ARBA" id="ARBA00023110"/>
    </source>
</evidence>
<comment type="similarity">
    <text evidence="2 6">Belongs to the FKBP-type PPIase family.</text>
</comment>
<feature type="compositionally biased region" description="Low complexity" evidence="7">
    <location>
        <begin position="31"/>
        <end position="44"/>
    </location>
</feature>
<accession>A0A7T8BC14</accession>
<feature type="chain" id="PRO_5031447227" description="Peptidyl-prolyl cis-trans isomerase" evidence="8">
    <location>
        <begin position="19"/>
        <end position="239"/>
    </location>
</feature>
<dbReference type="InterPro" id="IPR000774">
    <property type="entry name" value="PPIase_FKBP_N"/>
</dbReference>
<dbReference type="PROSITE" id="PS51257">
    <property type="entry name" value="PROKAR_LIPOPROTEIN"/>
    <property type="match status" value="1"/>
</dbReference>
<dbReference type="KEGG" id="bhc:JFL75_08570"/>
<dbReference type="Proteomes" id="UP000595917">
    <property type="component" value="Chromosome"/>
</dbReference>
<organism evidence="10 11">
    <name type="scientific">Breznakiella homolactica</name>
    <dbReference type="NCBI Taxonomy" id="2798577"/>
    <lineage>
        <taxon>Bacteria</taxon>
        <taxon>Pseudomonadati</taxon>
        <taxon>Spirochaetota</taxon>
        <taxon>Spirochaetia</taxon>
        <taxon>Spirochaetales</taxon>
        <taxon>Breznakiellaceae</taxon>
        <taxon>Breznakiella</taxon>
    </lineage>
</organism>
<evidence type="ECO:0000256" key="6">
    <source>
        <dbReference type="RuleBase" id="RU003915"/>
    </source>
</evidence>
<keyword evidence="11" id="KW-1185">Reference proteome</keyword>
<keyword evidence="8" id="KW-0732">Signal</keyword>
<dbReference type="AlphaFoldDB" id="A0A7T8BC14"/>
<dbReference type="PROSITE" id="PS50059">
    <property type="entry name" value="FKBP_PPIASE"/>
    <property type="match status" value="1"/>
</dbReference>
<feature type="signal peptide" evidence="8">
    <location>
        <begin position="1"/>
        <end position="18"/>
    </location>
</feature>
<name>A0A7T8BC14_9SPIR</name>
<evidence type="ECO:0000313" key="11">
    <source>
        <dbReference type="Proteomes" id="UP000595917"/>
    </source>
</evidence>
<dbReference type="EMBL" id="CP067089">
    <property type="protein sequence ID" value="QQO10956.1"/>
    <property type="molecule type" value="Genomic_DNA"/>
</dbReference>
<gene>
    <name evidence="10" type="ORF">JFL75_08570</name>
</gene>
<evidence type="ECO:0000259" key="9">
    <source>
        <dbReference type="PROSITE" id="PS50059"/>
    </source>
</evidence>
<feature type="domain" description="PPIase FKBP-type" evidence="9">
    <location>
        <begin position="152"/>
        <end position="238"/>
    </location>
</feature>
<dbReference type="GO" id="GO:0006457">
    <property type="term" value="P:protein folding"/>
    <property type="evidence" value="ECO:0007669"/>
    <property type="project" value="InterPro"/>
</dbReference>
<dbReference type="InterPro" id="IPR001179">
    <property type="entry name" value="PPIase_FKBP_dom"/>
</dbReference>
<evidence type="ECO:0000256" key="1">
    <source>
        <dbReference type="ARBA" id="ARBA00000971"/>
    </source>
</evidence>
<proteinExistence type="inferred from homology"/>
<dbReference type="PANTHER" id="PTHR43811">
    <property type="entry name" value="FKBP-TYPE PEPTIDYL-PROLYL CIS-TRANS ISOMERASE FKPA"/>
    <property type="match status" value="1"/>
</dbReference>
<evidence type="ECO:0000313" key="10">
    <source>
        <dbReference type="EMBL" id="QQO10956.1"/>
    </source>
</evidence>
<keyword evidence="3 5" id="KW-0697">Rotamase</keyword>
<sequence>MVKRVIIAFLLASSVLFACSAKGSSDKEAETGSSGASSSAAGTSADADTSYAFGVALGSDLRQVGLEFDYDAFTDGFRDAVEGGEMRMTIDEAVTKIQFAFMAAMAKQAEENLAAEQEFLAENGKKAGVMTTASGLQYEIVSQGTGPRPGATDVVLVNYEGTLLDGTVFDSSYARGAPAEFPLNQVIPGWAEGILLMNVGGTARLYIPAALAYGEQGAGNIIPPNTMLIFDVELLSIQN</sequence>
<dbReference type="RefSeq" id="WP_215628261.1">
    <property type="nucleotide sequence ID" value="NZ_CP067089.2"/>
</dbReference>
<comment type="catalytic activity">
    <reaction evidence="1 5 6">
        <text>[protein]-peptidylproline (omega=180) = [protein]-peptidylproline (omega=0)</text>
        <dbReference type="Rhea" id="RHEA:16237"/>
        <dbReference type="Rhea" id="RHEA-COMP:10747"/>
        <dbReference type="Rhea" id="RHEA-COMP:10748"/>
        <dbReference type="ChEBI" id="CHEBI:83833"/>
        <dbReference type="ChEBI" id="CHEBI:83834"/>
        <dbReference type="EC" id="5.2.1.8"/>
    </reaction>
</comment>
<dbReference type="InterPro" id="IPR036944">
    <property type="entry name" value="PPIase_FKBP_N_sf"/>
</dbReference>
<evidence type="ECO:0000256" key="2">
    <source>
        <dbReference type="ARBA" id="ARBA00006577"/>
    </source>
</evidence>